<organism evidence="1 2">
    <name type="scientific">Arenibacter nanhaiticus</name>
    <dbReference type="NCBI Taxonomy" id="558155"/>
    <lineage>
        <taxon>Bacteria</taxon>
        <taxon>Pseudomonadati</taxon>
        <taxon>Bacteroidota</taxon>
        <taxon>Flavobacteriia</taxon>
        <taxon>Flavobacteriales</taxon>
        <taxon>Flavobacteriaceae</taxon>
        <taxon>Arenibacter</taxon>
    </lineage>
</organism>
<dbReference type="AlphaFoldDB" id="A0A1M6BY93"/>
<gene>
    <name evidence="1" type="ORF">SAMN04487911_10313</name>
</gene>
<evidence type="ECO:0000313" key="2">
    <source>
        <dbReference type="Proteomes" id="UP000184231"/>
    </source>
</evidence>
<evidence type="ECO:0000313" key="1">
    <source>
        <dbReference type="EMBL" id="SHI53494.1"/>
    </source>
</evidence>
<keyword evidence="2" id="KW-1185">Reference proteome</keyword>
<protein>
    <submittedName>
        <fullName evidence="1">Uncharacterized protein</fullName>
    </submittedName>
</protein>
<proteinExistence type="predicted"/>
<reference evidence="1 2" key="1">
    <citation type="submission" date="2016-11" db="EMBL/GenBank/DDBJ databases">
        <authorList>
            <person name="Jaros S."/>
            <person name="Januszkiewicz K."/>
            <person name="Wedrychowicz H."/>
        </authorList>
    </citation>
    <scope>NUCLEOTIDE SEQUENCE [LARGE SCALE GENOMIC DNA]</scope>
    <source>
        <strain evidence="1 2">CGMCC 1.8863</strain>
    </source>
</reference>
<name>A0A1M6BY93_9FLAO</name>
<accession>A0A1M6BY93</accession>
<dbReference type="EMBL" id="FQYX01000003">
    <property type="protein sequence ID" value="SHI53494.1"/>
    <property type="molecule type" value="Genomic_DNA"/>
</dbReference>
<sequence>MYSLIRKMILNTTYRDKGHRPIINDLVGKPFSFIEIIRRKGIGSKRLVIEEVSPNLRPYMNLVSDINYANIELRPYGILIFINKGLSNYTWVVPYYQLVIYKMNCSSIHAQGRYVHFMVNKNFKESKSFFNKLWDAKINFDMKYNFTNNMDDF</sequence>
<dbReference type="Proteomes" id="UP000184231">
    <property type="component" value="Unassembled WGS sequence"/>
</dbReference>
<dbReference type="STRING" id="558155.SAMN04487911_10313"/>